<reference evidence="4" key="1">
    <citation type="journal article" date="2016" name="Genome Biol. Evol.">
        <title>Comparative 'omics' of the Fusarium fujikuroi species complex highlights differences in genetic potential and metabolite synthesis.</title>
        <authorList>
            <person name="Niehaus E.-M."/>
            <person name="Muensterkoetter M."/>
            <person name="Proctor R.H."/>
            <person name="Brown D.W."/>
            <person name="Sharon A."/>
            <person name="Idan Y."/>
            <person name="Oren-Young L."/>
            <person name="Sieber C.M."/>
            <person name="Novak O."/>
            <person name="Pencik A."/>
            <person name="Tarkowska D."/>
            <person name="Hromadova K."/>
            <person name="Freeman S."/>
            <person name="Maymon M."/>
            <person name="Elazar M."/>
            <person name="Youssef S.A."/>
            <person name="El-Shabrawy E.S.M."/>
            <person name="Shalaby A.B.A."/>
            <person name="Houterman P."/>
            <person name="Brock N.L."/>
            <person name="Burkhardt I."/>
            <person name="Tsavkelova E.A."/>
            <person name="Dickschat J.S."/>
            <person name="Galuszka P."/>
            <person name="Gueldener U."/>
            <person name="Tudzynski B."/>
        </authorList>
    </citation>
    <scope>NUCLEOTIDE SEQUENCE [LARGE SCALE GENOMIC DNA]</scope>
    <source>
        <strain evidence="4">ET1</strain>
    </source>
</reference>
<protein>
    <submittedName>
        <fullName evidence="3">Uncharacterized protein</fullName>
    </submittedName>
</protein>
<dbReference type="RefSeq" id="XP_031076152.1">
    <property type="nucleotide sequence ID" value="XM_031225524.1"/>
</dbReference>
<sequence>MALMPGLTALLPSTPSPSTRLLSPPTTMFDDNELDESSLREALCQGELPFFLRDGVRGLVHPAPNTLHAPITLEDTLMTGTMLWHSFQIIVITYYGSSSLTLVMSLVYIVLQARNSMHSMPWTDDQETLQDDRLSSTQTIGGSAEDVGKWQAATDSALMSQGGHNTGPHTDSHGMGKWMTPSTVWPQRGDDQMAPGTRQALFRPQQQQSTVGLGSAKSRQHSHQPNPVLGTATDQAHPPCLSLAGLHYCLGHFIVHYLDLSCRRDAYVSSEGHWSVQGYATYCMDRRPPQSQVSSTYHMRNHNMALTSVALMKLYTEGHESQSRFRPPLLTPRSSSVSTTSSQAQGVHALLTRMSLKFHDGEPSSTSVTVQLTGKPMFQTRMSLQARALKKSDFQRMSLRALCLTVRELLLRDTKTQAQSFQARHRLMQQKSIKYSDFMQNITSGQVYNGDNNQHEYEIGLWYFSTGMASQGCP</sequence>
<feature type="transmembrane region" description="Helical" evidence="2">
    <location>
        <begin position="87"/>
        <end position="111"/>
    </location>
</feature>
<name>A0A1L7V3T8_FUSPR</name>
<keyword evidence="2" id="KW-0472">Membrane</keyword>
<evidence type="ECO:0000256" key="1">
    <source>
        <dbReference type="SAM" id="MobiDB-lite"/>
    </source>
</evidence>
<keyword evidence="2" id="KW-0812">Transmembrane</keyword>
<evidence type="ECO:0000256" key="2">
    <source>
        <dbReference type="SAM" id="Phobius"/>
    </source>
</evidence>
<feature type="region of interest" description="Disordered" evidence="1">
    <location>
        <begin position="323"/>
        <end position="342"/>
    </location>
</feature>
<comment type="caution">
    <text evidence="3">The sequence shown here is derived from an EMBL/GenBank/DDBJ whole genome shotgun (WGS) entry which is preliminary data.</text>
</comment>
<accession>A0A1L7V3T8</accession>
<organism evidence="3 4">
    <name type="scientific">Fusarium proliferatum (strain ET1)</name>
    <name type="common">Orchid endophyte fungus</name>
    <dbReference type="NCBI Taxonomy" id="1227346"/>
    <lineage>
        <taxon>Eukaryota</taxon>
        <taxon>Fungi</taxon>
        <taxon>Dikarya</taxon>
        <taxon>Ascomycota</taxon>
        <taxon>Pezizomycotina</taxon>
        <taxon>Sordariomycetes</taxon>
        <taxon>Hypocreomycetidae</taxon>
        <taxon>Hypocreales</taxon>
        <taxon>Nectriaceae</taxon>
        <taxon>Fusarium</taxon>
        <taxon>Fusarium fujikuroi species complex</taxon>
    </lineage>
</organism>
<feature type="compositionally biased region" description="Low complexity" evidence="1">
    <location>
        <begin position="324"/>
        <end position="342"/>
    </location>
</feature>
<feature type="region of interest" description="Disordered" evidence="1">
    <location>
        <begin position="203"/>
        <end position="227"/>
    </location>
</feature>
<evidence type="ECO:0000313" key="4">
    <source>
        <dbReference type="Proteomes" id="UP000183971"/>
    </source>
</evidence>
<dbReference type="GeneID" id="42045208"/>
<dbReference type="AlphaFoldDB" id="A0A1L7V3T8"/>
<proteinExistence type="predicted"/>
<dbReference type="Proteomes" id="UP000183971">
    <property type="component" value="Unassembled WGS sequence"/>
</dbReference>
<evidence type="ECO:0000313" key="3">
    <source>
        <dbReference type="EMBL" id="CZR35559.1"/>
    </source>
</evidence>
<keyword evidence="4" id="KW-1185">Reference proteome</keyword>
<gene>
    <name evidence="3" type="ORF">FPRO_00318</name>
</gene>
<dbReference type="VEuPathDB" id="FungiDB:FPRO_00318"/>
<keyword evidence="2" id="KW-1133">Transmembrane helix</keyword>
<dbReference type="EMBL" id="FJOF01000001">
    <property type="protein sequence ID" value="CZR35559.1"/>
    <property type="molecule type" value="Genomic_DNA"/>
</dbReference>